<sequence length="480" mass="52599">MNYAGSFDCCIYQSKCQNNTVTELKMPHANMNGQIPAELGQLKSLTLVDLSYNPFGSAELPDLSSLTNLQALVLNGTRASGHFPTWITKLSQLEILDLGNNQLQGAIPDLSALSTLKELHLGLNQFSSLPDISKLSNLELLAVCANNLSGPLPDLMSNLKLKKIYFCENMFSGALPDLNKLIALEEVFLHNNSLSGTIPDISRLTHLKYLFIGQNQFTGLIPDLKPLQLLQQVDFSDNPVTGFKGAFEDFKLLPHFNGLGIGQTLLKLDGFPDWLLNIDMIYVDLDGINFGMDLFPTILKWKNMESLSMSNCGLTGPVPSDIAKLENLFYFNVSGNSLTGTIPKEISYLSDLDFIDLSNNQLSGDVPKEILNMERYQSSNYLFGNQSSPPTKSHLMIYVIIAVLGCAAIGGLAFFVLYKKRKGNQVYPLEQGFATPEPVVQLPITDQAKAASPDDISVLPVLAPSGVSDKQPTVEIDNSK</sequence>
<gene>
    <name evidence="3" type="ORF">HK103_005908</name>
</gene>
<dbReference type="PANTHER" id="PTHR48054">
    <property type="entry name" value="RECEPTOR KINASE-LIKE PROTEIN XA21"/>
    <property type="match status" value="1"/>
</dbReference>
<evidence type="ECO:0000313" key="3">
    <source>
        <dbReference type="EMBL" id="KAJ3261300.1"/>
    </source>
</evidence>
<dbReference type="FunFam" id="3.80.10.10:FF:000383">
    <property type="entry name" value="Leucine-rich repeat receptor protein kinase EMS1"/>
    <property type="match status" value="1"/>
</dbReference>
<organism evidence="3 4">
    <name type="scientific">Boothiomyces macroporosus</name>
    <dbReference type="NCBI Taxonomy" id="261099"/>
    <lineage>
        <taxon>Eukaryota</taxon>
        <taxon>Fungi</taxon>
        <taxon>Fungi incertae sedis</taxon>
        <taxon>Chytridiomycota</taxon>
        <taxon>Chytridiomycota incertae sedis</taxon>
        <taxon>Chytridiomycetes</taxon>
        <taxon>Rhizophydiales</taxon>
        <taxon>Terramycetaceae</taxon>
        <taxon>Boothiomyces</taxon>
    </lineage>
</organism>
<dbReference type="AlphaFoldDB" id="A0AAD5ULH1"/>
<comment type="caution">
    <text evidence="3">The sequence shown here is derived from an EMBL/GenBank/DDBJ whole genome shotgun (WGS) entry which is preliminary data.</text>
</comment>
<dbReference type="Proteomes" id="UP001210925">
    <property type="component" value="Unassembled WGS sequence"/>
</dbReference>
<accession>A0AAD5ULH1</accession>
<keyword evidence="2" id="KW-0472">Membrane</keyword>
<keyword evidence="1" id="KW-0677">Repeat</keyword>
<name>A0AAD5ULH1_9FUNG</name>
<dbReference type="InterPro" id="IPR032675">
    <property type="entry name" value="LRR_dom_sf"/>
</dbReference>
<keyword evidence="4" id="KW-1185">Reference proteome</keyword>
<evidence type="ECO:0000313" key="4">
    <source>
        <dbReference type="Proteomes" id="UP001210925"/>
    </source>
</evidence>
<feature type="transmembrane region" description="Helical" evidence="2">
    <location>
        <begin position="395"/>
        <end position="418"/>
    </location>
</feature>
<dbReference type="PROSITE" id="PS51450">
    <property type="entry name" value="LRR"/>
    <property type="match status" value="2"/>
</dbReference>
<dbReference type="InterPro" id="IPR001611">
    <property type="entry name" value="Leu-rich_rpt"/>
</dbReference>
<evidence type="ECO:0000256" key="2">
    <source>
        <dbReference type="SAM" id="Phobius"/>
    </source>
</evidence>
<dbReference type="PANTHER" id="PTHR48054:SF94">
    <property type="entry name" value="LEUCINE-RICH REPEAT RECEPTOR-LIKE PROTEIN FASCIATED EAR2"/>
    <property type="match status" value="1"/>
</dbReference>
<evidence type="ECO:0000256" key="1">
    <source>
        <dbReference type="ARBA" id="ARBA00022737"/>
    </source>
</evidence>
<keyword evidence="2" id="KW-0812">Transmembrane</keyword>
<keyword evidence="2" id="KW-1133">Transmembrane helix</keyword>
<dbReference type="InterPro" id="IPR052592">
    <property type="entry name" value="LRR-RLK"/>
</dbReference>
<dbReference type="PRINTS" id="PR00019">
    <property type="entry name" value="LEURICHRPT"/>
</dbReference>
<dbReference type="Pfam" id="PF00560">
    <property type="entry name" value="LRR_1"/>
    <property type="match status" value="4"/>
</dbReference>
<reference evidence="3" key="1">
    <citation type="submission" date="2020-05" db="EMBL/GenBank/DDBJ databases">
        <title>Phylogenomic resolution of chytrid fungi.</title>
        <authorList>
            <person name="Stajich J.E."/>
            <person name="Amses K."/>
            <person name="Simmons R."/>
            <person name="Seto K."/>
            <person name="Myers J."/>
            <person name="Bonds A."/>
            <person name="Quandt C.A."/>
            <person name="Barry K."/>
            <person name="Liu P."/>
            <person name="Grigoriev I."/>
            <person name="Longcore J.E."/>
            <person name="James T.Y."/>
        </authorList>
    </citation>
    <scope>NUCLEOTIDE SEQUENCE</scope>
    <source>
        <strain evidence="3">PLAUS21</strain>
    </source>
</reference>
<dbReference type="Gene3D" id="3.80.10.10">
    <property type="entry name" value="Ribonuclease Inhibitor"/>
    <property type="match status" value="2"/>
</dbReference>
<proteinExistence type="predicted"/>
<protein>
    <submittedName>
        <fullName evidence="3">Uncharacterized protein</fullName>
    </submittedName>
</protein>
<dbReference type="SUPFAM" id="SSF52058">
    <property type="entry name" value="L domain-like"/>
    <property type="match status" value="2"/>
</dbReference>
<dbReference type="EMBL" id="JADGKB010000006">
    <property type="protein sequence ID" value="KAJ3261300.1"/>
    <property type="molecule type" value="Genomic_DNA"/>
</dbReference>